<sequence>MSVIHPSELSFISKHAPFDRMELEHVLWMLERMQLGYYAEGEVIVSPQQGVVDRFLVIKQGMVHGEQNVAHAAEADTWMELAEGECFPLGALLANRSVASVYRAGSDTFCYELPAADFRELIGMSGAFRDFCTRRIANLLEHSKQVIQAQYSHSSVERQSLASPLSTIIRREPVTCSPDTSIRQALEAMREHRIGSMIAVDADGRPLGIMTLHDVRDRIAIPQIDLDQPVSGVMSSQLSVLPPQALAHEAALVMARQGFRHVLVVENERLVGLVSEKDLFALQRVGLRQIGSAIRHAETIEVLQQGAADIRKMAHNMMAQGVAAEQLTQFISTFNDLLSARIVELEFKAAGLFGTPLHEGMCWMALGSEGRFEQTLNTDQDNAILFKVPEGMDADQMRGKLLPVAKRINEKLALCGFPLCSGEIMASNPKWCMSLEEWKQTFSAWIRSGSPEALLHASIFFDFRALYGAQHLAEDLRSWLARVASDNSRFLYMMAENALRNRPPLGVIRDFVLNDTNRLDLKLNGITPFVDAARIFSLATGVTHTNTIQRLRLSAAKMNLPEAEIEAWIDALLFIQVLRLRHHDESIANGMKDDALDNLIDPASLNELDRRILKEAFRQARKAQAKLRLDYQL</sequence>
<reference evidence="5 6" key="1">
    <citation type="submission" date="2010-03" db="EMBL/GenBank/DDBJ databases">
        <title>Complete sequence of Sideroxydans lithotrophicus ES-1.</title>
        <authorList>
            <consortium name="US DOE Joint Genome Institute"/>
            <person name="Lucas S."/>
            <person name="Copeland A."/>
            <person name="Lapidus A."/>
            <person name="Cheng J.-F."/>
            <person name="Bruce D."/>
            <person name="Goodwin L."/>
            <person name="Pitluck S."/>
            <person name="Munk A.C."/>
            <person name="Detter J.C."/>
            <person name="Han C."/>
            <person name="Tapia R."/>
            <person name="Larimer F."/>
            <person name="Land M."/>
            <person name="Hauser L."/>
            <person name="Kyrpides N."/>
            <person name="Ivanova N."/>
            <person name="Emerson D."/>
            <person name="Woyke T."/>
        </authorList>
    </citation>
    <scope>NUCLEOTIDE SEQUENCE [LARGE SCALE GENOMIC DNA]</scope>
    <source>
        <strain evidence="5 6">ES-1</strain>
    </source>
</reference>
<evidence type="ECO:0000259" key="4">
    <source>
        <dbReference type="PROSITE" id="PS51371"/>
    </source>
</evidence>
<dbReference type="HOGENOM" id="CLU_027866_1_0_4"/>
<dbReference type="InterPro" id="IPR000644">
    <property type="entry name" value="CBS_dom"/>
</dbReference>
<dbReference type="KEGG" id="slt:Slit_2504"/>
<keyword evidence="6" id="KW-1185">Reference proteome</keyword>
<evidence type="ECO:0000313" key="6">
    <source>
        <dbReference type="Proteomes" id="UP000001625"/>
    </source>
</evidence>
<evidence type="ECO:0000313" key="5">
    <source>
        <dbReference type="EMBL" id="ADE12729.1"/>
    </source>
</evidence>
<name>D5CN32_SIDLE</name>
<accession>D5CN32</accession>
<dbReference type="OrthoDB" id="9808528at2"/>
<dbReference type="PANTHER" id="PTHR48108:SF34">
    <property type="entry name" value="CBS DOMAIN-CONTAINING PROTEIN YHCV"/>
    <property type="match status" value="1"/>
</dbReference>
<dbReference type="SUPFAM" id="SSF51206">
    <property type="entry name" value="cAMP-binding domain-like"/>
    <property type="match status" value="1"/>
</dbReference>
<keyword evidence="2" id="KW-0129">CBS domain</keyword>
<dbReference type="STRING" id="580332.Slit_2504"/>
<dbReference type="Pfam" id="PF03445">
    <property type="entry name" value="DUF294"/>
    <property type="match status" value="1"/>
</dbReference>
<dbReference type="Proteomes" id="UP000001625">
    <property type="component" value="Chromosome"/>
</dbReference>
<dbReference type="Pfam" id="PF00571">
    <property type="entry name" value="CBS"/>
    <property type="match status" value="2"/>
</dbReference>
<dbReference type="AlphaFoldDB" id="D5CN32"/>
<dbReference type="PROSITE" id="PS50042">
    <property type="entry name" value="CNMP_BINDING_3"/>
    <property type="match status" value="1"/>
</dbReference>
<dbReference type="Pfam" id="PF10335">
    <property type="entry name" value="DUF294_C"/>
    <property type="match status" value="1"/>
</dbReference>
<gene>
    <name evidence="5" type="ordered locus">Slit_2504</name>
</gene>
<feature type="domain" description="CBS" evidence="4">
    <location>
        <begin position="169"/>
        <end position="226"/>
    </location>
</feature>
<dbReference type="CDD" id="cd00038">
    <property type="entry name" value="CAP_ED"/>
    <property type="match status" value="1"/>
</dbReference>
<evidence type="ECO:0000256" key="1">
    <source>
        <dbReference type="ARBA" id="ARBA00022737"/>
    </source>
</evidence>
<dbReference type="InterPro" id="IPR014710">
    <property type="entry name" value="RmlC-like_jellyroll"/>
</dbReference>
<dbReference type="InterPro" id="IPR005105">
    <property type="entry name" value="GlnD_Uridyltrans_N"/>
</dbReference>
<feature type="domain" description="Cyclic nucleotide-binding" evidence="3">
    <location>
        <begin position="17"/>
        <end position="123"/>
    </location>
</feature>
<dbReference type="PROSITE" id="PS51371">
    <property type="entry name" value="CBS"/>
    <property type="match status" value="2"/>
</dbReference>
<proteinExistence type="predicted"/>
<feature type="domain" description="CBS" evidence="4">
    <location>
        <begin position="234"/>
        <end position="290"/>
    </location>
</feature>
<dbReference type="PANTHER" id="PTHR48108">
    <property type="entry name" value="CBS DOMAIN-CONTAINING PROTEIN CBSX2, CHLOROPLASTIC"/>
    <property type="match status" value="1"/>
</dbReference>
<evidence type="ECO:0000259" key="3">
    <source>
        <dbReference type="PROSITE" id="PS50042"/>
    </source>
</evidence>
<dbReference type="EMBL" id="CP001965">
    <property type="protein sequence ID" value="ADE12729.1"/>
    <property type="molecule type" value="Genomic_DNA"/>
</dbReference>
<dbReference type="GO" id="GO:0008773">
    <property type="term" value="F:[protein-PII] uridylyltransferase activity"/>
    <property type="evidence" value="ECO:0007669"/>
    <property type="project" value="InterPro"/>
</dbReference>
<dbReference type="InterPro" id="IPR046342">
    <property type="entry name" value="CBS_dom_sf"/>
</dbReference>
<dbReference type="SUPFAM" id="SSF54631">
    <property type="entry name" value="CBS-domain pair"/>
    <property type="match status" value="1"/>
</dbReference>
<keyword evidence="5" id="KW-0808">Transferase</keyword>
<organism evidence="5 6">
    <name type="scientific">Sideroxydans lithotrophicus (strain ES-1)</name>
    <dbReference type="NCBI Taxonomy" id="580332"/>
    <lineage>
        <taxon>Bacteria</taxon>
        <taxon>Pseudomonadati</taxon>
        <taxon>Pseudomonadota</taxon>
        <taxon>Betaproteobacteria</taxon>
        <taxon>Nitrosomonadales</taxon>
        <taxon>Gallionellaceae</taxon>
        <taxon>Sideroxydans</taxon>
    </lineage>
</organism>
<keyword evidence="1" id="KW-0677">Repeat</keyword>
<dbReference type="InterPro" id="IPR000595">
    <property type="entry name" value="cNMP-bd_dom"/>
</dbReference>
<dbReference type="InterPro" id="IPR018490">
    <property type="entry name" value="cNMP-bd_dom_sf"/>
</dbReference>
<dbReference type="CDD" id="cd17771">
    <property type="entry name" value="CBS_pair_CAP-ED_NT_Pol-beta-like_DUF294_assoc"/>
    <property type="match status" value="1"/>
</dbReference>
<dbReference type="Gene3D" id="2.60.120.10">
    <property type="entry name" value="Jelly Rolls"/>
    <property type="match status" value="1"/>
</dbReference>
<protein>
    <submittedName>
        <fullName evidence="5">Putative CBS domain and cyclic nucleotide-regulated nucleotidyltransferase</fullName>
    </submittedName>
</protein>
<dbReference type="InterPro" id="IPR018821">
    <property type="entry name" value="DUF294_put_nucleoTrafse_sb-bd"/>
</dbReference>
<dbReference type="SMART" id="SM00116">
    <property type="entry name" value="CBS"/>
    <property type="match status" value="2"/>
</dbReference>
<dbReference type="eggNOG" id="COG2905">
    <property type="taxonomic scope" value="Bacteria"/>
</dbReference>
<dbReference type="InterPro" id="IPR051462">
    <property type="entry name" value="CBS_domain-containing"/>
</dbReference>
<evidence type="ECO:0000256" key="2">
    <source>
        <dbReference type="PROSITE-ProRule" id="PRU00703"/>
    </source>
</evidence>
<dbReference type="Gene3D" id="3.10.580.10">
    <property type="entry name" value="CBS-domain"/>
    <property type="match status" value="1"/>
</dbReference>
<dbReference type="CDD" id="cd05401">
    <property type="entry name" value="NT_GlnE_GlnD_like"/>
    <property type="match status" value="1"/>
</dbReference>